<dbReference type="OrthoDB" id="3098at2759"/>
<evidence type="ECO:0000256" key="1">
    <source>
        <dbReference type="ARBA" id="ARBA00004629"/>
    </source>
</evidence>
<keyword evidence="12 18" id="KW-0906">Nuclear pore complex</keyword>
<accession>A0A7M5US36</accession>
<comment type="subunit">
    <text evidence="17">Part of the nuclear pore complex (NPC). Forms part of the Nup160 subcomplex in the nuclear pore which is composed of NUP160, NUP133, NUP107 and Nup96; this complex plays a role in RNA export and in tethering Nup98 and NUP153 to the nucleus. Does not interact with TPR. Interacts with ZNF106.</text>
</comment>
<evidence type="ECO:0000256" key="12">
    <source>
        <dbReference type="ARBA" id="ARBA00023132"/>
    </source>
</evidence>
<evidence type="ECO:0000256" key="5">
    <source>
        <dbReference type="ARBA" id="ARBA00022481"/>
    </source>
</evidence>
<evidence type="ECO:0000256" key="2">
    <source>
        <dbReference type="ARBA" id="ARBA00009510"/>
    </source>
</evidence>
<evidence type="ECO:0000256" key="17">
    <source>
        <dbReference type="ARBA" id="ARBA00063956"/>
    </source>
</evidence>
<name>A0A7M5US36_9CNID</name>
<evidence type="ECO:0000256" key="7">
    <source>
        <dbReference type="ARBA" id="ARBA00022816"/>
    </source>
</evidence>
<evidence type="ECO:0000256" key="15">
    <source>
        <dbReference type="ARBA" id="ARBA00023328"/>
    </source>
</evidence>
<dbReference type="InterPro" id="IPR007252">
    <property type="entry name" value="Nup84/Nup107"/>
</dbReference>
<dbReference type="GO" id="GO:0006406">
    <property type="term" value="P:mRNA export from nucleus"/>
    <property type="evidence" value="ECO:0007669"/>
    <property type="project" value="TreeGrafter"/>
</dbReference>
<evidence type="ECO:0000256" key="8">
    <source>
        <dbReference type="ARBA" id="ARBA00022838"/>
    </source>
</evidence>
<keyword evidence="7" id="KW-0509">mRNA transport</keyword>
<dbReference type="GO" id="GO:0031965">
    <property type="term" value="C:nuclear membrane"/>
    <property type="evidence" value="ECO:0007669"/>
    <property type="project" value="UniProtKB-SubCell"/>
</dbReference>
<evidence type="ECO:0000256" key="14">
    <source>
        <dbReference type="ARBA" id="ARBA00023242"/>
    </source>
</evidence>
<keyword evidence="20" id="KW-1185">Reference proteome</keyword>
<keyword evidence="13 18" id="KW-0472">Membrane</keyword>
<keyword evidence="5" id="KW-0488">Methylation</keyword>
<dbReference type="EnsemblMetazoa" id="CLYHEMT000476.1">
    <property type="protein sequence ID" value="CLYHEMP000476.1"/>
    <property type="gene ID" value="CLYHEMG000476"/>
</dbReference>
<keyword evidence="3 18" id="KW-0813">Transport</keyword>
<dbReference type="GO" id="GO:0006606">
    <property type="term" value="P:protein import into nucleus"/>
    <property type="evidence" value="ECO:0007669"/>
    <property type="project" value="TreeGrafter"/>
</dbReference>
<keyword evidence="8" id="KW-0995">Kinetochore</keyword>
<evidence type="ECO:0000256" key="16">
    <source>
        <dbReference type="ARBA" id="ARBA00056880"/>
    </source>
</evidence>
<evidence type="ECO:0000313" key="19">
    <source>
        <dbReference type="EnsemblMetazoa" id="CLYHEMP000476.1"/>
    </source>
</evidence>
<dbReference type="Pfam" id="PF04121">
    <property type="entry name" value="Nup84_Nup100"/>
    <property type="match status" value="1"/>
</dbReference>
<evidence type="ECO:0000256" key="4">
    <source>
        <dbReference type="ARBA" id="ARBA00022454"/>
    </source>
</evidence>
<keyword evidence="9" id="KW-0653">Protein transport</keyword>
<keyword evidence="6" id="KW-0597">Phosphoprotein</keyword>
<keyword evidence="14 18" id="KW-0539">Nucleus</keyword>
<keyword evidence="11 18" id="KW-0811">Translocation</keyword>
<dbReference type="PANTHER" id="PTHR13003">
    <property type="entry name" value="NUP107-RELATED"/>
    <property type="match status" value="1"/>
</dbReference>
<proteinExistence type="inferred from homology"/>
<evidence type="ECO:0000256" key="6">
    <source>
        <dbReference type="ARBA" id="ARBA00022553"/>
    </source>
</evidence>
<dbReference type="Gene3D" id="1.10.3450.20">
    <property type="match status" value="1"/>
</dbReference>
<dbReference type="GO" id="GO:0017056">
    <property type="term" value="F:structural constituent of nuclear pore"/>
    <property type="evidence" value="ECO:0007669"/>
    <property type="project" value="UniProtKB-UniRule"/>
</dbReference>
<dbReference type="FunFam" id="1.10.3450.20:FF:000001">
    <property type="entry name" value="Nuclear pore complex protein"/>
    <property type="match status" value="1"/>
</dbReference>
<dbReference type="RefSeq" id="XP_066920444.1">
    <property type="nucleotide sequence ID" value="XM_067064343.1"/>
</dbReference>
<keyword evidence="15" id="KW-0137">Centromere</keyword>
<evidence type="ECO:0000256" key="10">
    <source>
        <dbReference type="ARBA" id="ARBA00022990"/>
    </source>
</evidence>
<dbReference type="GO" id="GO:0000776">
    <property type="term" value="C:kinetochore"/>
    <property type="evidence" value="ECO:0007669"/>
    <property type="project" value="UniProtKB-KW"/>
</dbReference>
<evidence type="ECO:0000256" key="11">
    <source>
        <dbReference type="ARBA" id="ARBA00023010"/>
    </source>
</evidence>
<evidence type="ECO:0000256" key="18">
    <source>
        <dbReference type="RuleBase" id="RU365072"/>
    </source>
</evidence>
<reference evidence="19" key="1">
    <citation type="submission" date="2021-01" db="UniProtKB">
        <authorList>
            <consortium name="EnsemblMetazoa"/>
        </authorList>
    </citation>
    <scope>IDENTIFICATION</scope>
</reference>
<sequence>MDPGLRKQLGVKKSLQALEQVSSPSYRSASPLLKEAGTPAPFLPSMKKDLFASTITEKPSLFDSFNSKANESRGSESSFYHQQSFLNDSNATRNDTMNFSLRADPQDPQIENCMGMFGQFMDLYSNHPHSGDIFELIDQYEQTCRKNIKQLLEFINKTDPSRKRMKKAINLLNQLYQECYTWRLLGSLVHDRLMTESMEEMDEDLDEPTYIDTTRSERLIVDKLFKQDASIRHSQIIVDWLEKNMQDKVEDQLQTDNLKFHTESVYWEHTLHELNSFAMGNRDPALSSNLVTEIDPDAPVRQKRNLSSLDQHDEEQLLQCVFRFIRAGKLEEAQKVCCDQGHYWRAASLDGWRLWHDPNYFMDSSDELQGAEGNPNRSSWKLNCWALSEEKFCNIHEKAIYATLSGNLHQILPACGTWDDCLWAYFKVMVDLRVEQELKKQSALGNSSNPELPTSYWQQSELHDLSLSGIFEQLRAHSKSDIRGQGQEPYRMFQSNIILNEIEELLNNMYQLVTEDKENSHLLRCMAHMVLFLQAIGLQTQEEICVAVLKKFVENLIENQQHDLVAAYTACLPSELQVEIYAKFLQGINDAEIKRNALDTADQFGLELKLITKRIVENIRTENFQDSANTEDEKRIIGAIDWLVFNPSQRIEAIKQANAIIRNFLGLKNHDAARSVFSKIPTDSIDIVYKQWRMRAGEKALPPADDNAVHEYLSIKAYLSAHDAFNAWFDHYHNKAPVKPKDSGVGKRTFKEKIAYDEAVKEYTVECERWQKSLEIHINATSEAVYNVFLFPGGWLVDQRKETNTDGDRQEQISLLRQLCIPYLTLLLHKVLSSNKQHRQCFQLAEIIQSSKYRLYELFQKEELRRFLHLIRESAISLLDAGSEPFGYESLHVYKMDRS</sequence>
<dbReference type="Gene3D" id="1.20.190.50">
    <property type="match status" value="1"/>
</dbReference>
<dbReference type="GeneID" id="136807728"/>
<evidence type="ECO:0000313" key="20">
    <source>
        <dbReference type="Proteomes" id="UP000594262"/>
    </source>
</evidence>
<keyword evidence="10" id="KW-0007">Acetylation</keyword>
<dbReference type="AlphaFoldDB" id="A0A7M5US36"/>
<dbReference type="Proteomes" id="UP000594262">
    <property type="component" value="Unplaced"/>
</dbReference>
<dbReference type="GO" id="GO:0000973">
    <property type="term" value="P:post-transcriptional tethering of RNA polymerase II gene DNA at nuclear periphery"/>
    <property type="evidence" value="ECO:0007669"/>
    <property type="project" value="TreeGrafter"/>
</dbReference>
<comment type="function">
    <text evidence="18">Functions as a component of the nuclear pore complex (NPC).</text>
</comment>
<comment type="subcellular location">
    <subcellularLocation>
        <location evidence="1">Chromosome</location>
        <location evidence="1">Centromere</location>
        <location evidence="1">Kinetochore</location>
    </subcellularLocation>
    <subcellularLocation>
        <location evidence="18">Nucleus</location>
        <location evidence="18">Nuclear pore complex</location>
    </subcellularLocation>
    <subcellularLocation>
        <location evidence="18">Nucleus membrane</location>
    </subcellularLocation>
</comment>
<comment type="similarity">
    <text evidence="2 18">Belongs to the nucleoporin Nup84/Nup107 family.</text>
</comment>
<comment type="function">
    <text evidence="16">Plays a role in the nuclear pore complex (NPC) assembly and/or maintenance. Required for the assembly of peripheral proteins into the NPC. May anchor NUP62 to the NPC. Involved in nephrogenesis.</text>
</comment>
<keyword evidence="4" id="KW-0158">Chromosome</keyword>
<dbReference type="PANTHER" id="PTHR13003:SF2">
    <property type="entry name" value="NUCLEAR PORE COMPLEX PROTEIN NUP107"/>
    <property type="match status" value="1"/>
</dbReference>
<protein>
    <recommendedName>
        <fullName evidence="18">Nuclear pore complex protein</fullName>
    </recommendedName>
</protein>
<evidence type="ECO:0000256" key="13">
    <source>
        <dbReference type="ARBA" id="ARBA00023136"/>
    </source>
</evidence>
<dbReference type="FunFam" id="1.20.190.50:FF:000001">
    <property type="entry name" value="Nuclear pore complex protein"/>
    <property type="match status" value="1"/>
</dbReference>
<evidence type="ECO:0000256" key="9">
    <source>
        <dbReference type="ARBA" id="ARBA00022927"/>
    </source>
</evidence>
<organism evidence="19 20">
    <name type="scientific">Clytia hemisphaerica</name>
    <dbReference type="NCBI Taxonomy" id="252671"/>
    <lineage>
        <taxon>Eukaryota</taxon>
        <taxon>Metazoa</taxon>
        <taxon>Cnidaria</taxon>
        <taxon>Hydrozoa</taxon>
        <taxon>Hydroidolina</taxon>
        <taxon>Leptothecata</taxon>
        <taxon>Obeliida</taxon>
        <taxon>Clytiidae</taxon>
        <taxon>Clytia</taxon>
    </lineage>
</organism>
<dbReference type="GO" id="GO:0031080">
    <property type="term" value="C:nuclear pore outer ring"/>
    <property type="evidence" value="ECO:0007669"/>
    <property type="project" value="TreeGrafter"/>
</dbReference>
<evidence type="ECO:0000256" key="3">
    <source>
        <dbReference type="ARBA" id="ARBA00022448"/>
    </source>
</evidence>